<dbReference type="PANTHER" id="PTHR22878">
    <property type="entry name" value="DYNEIN HEAVY CHAIN 6, AXONEMAL-LIKE-RELATED"/>
    <property type="match status" value="1"/>
</dbReference>
<evidence type="ECO:0000259" key="2">
    <source>
        <dbReference type="Pfam" id="PF12780"/>
    </source>
</evidence>
<dbReference type="SUPFAM" id="SSF52540">
    <property type="entry name" value="P-loop containing nucleoside triphosphate hydrolases"/>
    <property type="match status" value="2"/>
</dbReference>
<feature type="domain" description="Dynein heavy chain AAA module D4" evidence="2">
    <location>
        <begin position="469"/>
        <end position="578"/>
    </location>
</feature>
<comment type="similarity">
    <text evidence="1">Belongs to the dynein heavy chain family.</text>
</comment>
<dbReference type="Gene3D" id="1.10.472.130">
    <property type="match status" value="1"/>
</dbReference>
<dbReference type="Gene3D" id="3.40.50.300">
    <property type="entry name" value="P-loop containing nucleotide triphosphate hydrolases"/>
    <property type="match status" value="1"/>
</dbReference>
<dbReference type="FunFam" id="1.20.920.30:FF:000007">
    <property type="entry name" value="Dynein axonemal heavy chain 10"/>
    <property type="match status" value="1"/>
</dbReference>
<dbReference type="GO" id="GO:0045505">
    <property type="term" value="F:dynein intermediate chain binding"/>
    <property type="evidence" value="ECO:0007669"/>
    <property type="project" value="InterPro"/>
</dbReference>
<proteinExistence type="inferred from homology"/>
<accession>A0A834QWL6</accession>
<dbReference type="InterPro" id="IPR041466">
    <property type="entry name" value="Dynein_AAA5_ext"/>
</dbReference>
<gene>
    <name evidence="5" type="ORF">GHT09_004374</name>
</gene>
<dbReference type="PANTHER" id="PTHR22878:SF63">
    <property type="entry name" value="DYNEIN AXONEMAL HEAVY CHAIN 10"/>
    <property type="match status" value="1"/>
</dbReference>
<dbReference type="Pfam" id="PF17857">
    <property type="entry name" value="AAA_lid_1"/>
    <property type="match status" value="1"/>
</dbReference>
<dbReference type="GO" id="GO:0030286">
    <property type="term" value="C:dynein complex"/>
    <property type="evidence" value="ECO:0007669"/>
    <property type="project" value="InterPro"/>
</dbReference>
<evidence type="ECO:0000259" key="4">
    <source>
        <dbReference type="Pfam" id="PF17857"/>
    </source>
</evidence>
<comment type="caution">
    <text evidence="5">The sequence shown here is derived from an EMBL/GenBank/DDBJ whole genome shotgun (WGS) entry which is preliminary data.</text>
</comment>
<dbReference type="InterPro" id="IPR041589">
    <property type="entry name" value="DNAH3_AAA_lid_1"/>
</dbReference>
<evidence type="ECO:0000313" key="5">
    <source>
        <dbReference type="EMBL" id="KAF7484146.1"/>
    </source>
</evidence>
<name>A0A834QWL6_MARMO</name>
<reference evidence="5" key="1">
    <citation type="submission" date="2020-08" db="EMBL/GenBank/DDBJ databases">
        <authorList>
            <person name="Shumante A."/>
            <person name="Zimin A.V."/>
            <person name="Puiu D."/>
            <person name="Salzberg S.L."/>
        </authorList>
    </citation>
    <scope>NUCLEOTIDE SEQUENCE</scope>
    <source>
        <strain evidence="5">WC2-LM</strain>
        <tissue evidence="5">Liver</tissue>
    </source>
</reference>
<dbReference type="InterPro" id="IPR024317">
    <property type="entry name" value="Dynein_heavy_chain_D4_dom"/>
</dbReference>
<evidence type="ECO:0008006" key="7">
    <source>
        <dbReference type="Google" id="ProtNLM"/>
    </source>
</evidence>
<dbReference type="Pfam" id="PF17852">
    <property type="entry name" value="Dynein_AAA_lid"/>
    <property type="match status" value="1"/>
</dbReference>
<evidence type="ECO:0000256" key="1">
    <source>
        <dbReference type="ARBA" id="ARBA00008887"/>
    </source>
</evidence>
<dbReference type="GO" id="GO:0007018">
    <property type="term" value="P:microtubule-based movement"/>
    <property type="evidence" value="ECO:0007669"/>
    <property type="project" value="InterPro"/>
</dbReference>
<protein>
    <recommendedName>
        <fullName evidence="7">Dynein heavy chain AAA module D4 domain-containing protein</fullName>
    </recommendedName>
</protein>
<dbReference type="EMBL" id="WJEC01000294">
    <property type="protein sequence ID" value="KAF7484146.1"/>
    <property type="molecule type" value="Genomic_DNA"/>
</dbReference>
<sequence>MYGLNRVFSTSQVTQLAKMLDALLEGEIEDPDLLECFFLEALYFSLGASLLEDGRIKFDESVKRIASLPTADTEEVWAKPGELPGQLPTLYEFHFDSKRNQWIPWSKLVPEYVHDHQRKFIDILVHTVDTTRTTWILERMVKIKQPVIFVGESGTSKTAATQNFLRHLSEDTNIVLMVSFSSRTTSMDIQRNLEANVEKRTRDTYGPPMGKYLLVFMDDMNMPKVDEYGTQQPIALLKLLLEKGYLYDRGKELNCKNIRDLGFIAAMGKAGGGRNEVDPRFLSLFSTFNVPFPSEESLHLIYFSILKGHTADFHESIVAVSGLLTSCTLTLYKNIVQDLPPTPSKFHYIFNLRDLSRVFNGLVLTNPQRFQTVAQMVRVWRNECLRVFHDRLINKTDKQLVQDHIGNLVLEHFEEDEEVVMRDPILFGDFRMALHEEETRIYEDIQDYEAAKALFQEILEEYNEINTRMNLVLFDDALEHLTRVHRIIRMDHGHALLVGVGGSGKQLLARLAAFTAGYEVFEILLSRGYSENSFREDLKSLYMKLGLENKTVMFLFTDAHVAEEGFLELINNMLTSGTPRPVASGAHQADPHHSPWGWVWLPSGPALTSWWASTALGGRWKYFLTQHCWVPRRETPGCLH</sequence>
<organism evidence="5 6">
    <name type="scientific">Marmota monax</name>
    <name type="common">Woodchuck</name>
    <dbReference type="NCBI Taxonomy" id="9995"/>
    <lineage>
        <taxon>Eukaryota</taxon>
        <taxon>Metazoa</taxon>
        <taxon>Chordata</taxon>
        <taxon>Craniata</taxon>
        <taxon>Vertebrata</taxon>
        <taxon>Euteleostomi</taxon>
        <taxon>Mammalia</taxon>
        <taxon>Eutheria</taxon>
        <taxon>Euarchontoglires</taxon>
        <taxon>Glires</taxon>
        <taxon>Rodentia</taxon>
        <taxon>Sciuromorpha</taxon>
        <taxon>Sciuridae</taxon>
        <taxon>Xerinae</taxon>
        <taxon>Marmotini</taxon>
        <taxon>Marmota</taxon>
    </lineage>
</organism>
<evidence type="ECO:0000313" key="6">
    <source>
        <dbReference type="Proteomes" id="UP000662637"/>
    </source>
</evidence>
<dbReference type="InterPro" id="IPR026983">
    <property type="entry name" value="DHC"/>
</dbReference>
<dbReference type="AlphaFoldDB" id="A0A834QWL6"/>
<dbReference type="Pfam" id="PF12775">
    <property type="entry name" value="AAA_7"/>
    <property type="match status" value="1"/>
</dbReference>
<dbReference type="Proteomes" id="UP000662637">
    <property type="component" value="Unassembled WGS sequence"/>
</dbReference>
<dbReference type="Pfam" id="PF12780">
    <property type="entry name" value="AAA_8"/>
    <property type="match status" value="1"/>
</dbReference>
<dbReference type="GO" id="GO:0051959">
    <property type="term" value="F:dynein light intermediate chain binding"/>
    <property type="evidence" value="ECO:0007669"/>
    <property type="project" value="InterPro"/>
</dbReference>
<feature type="domain" description="Dynein heavy chain AAA 5 extension" evidence="3">
    <location>
        <begin position="10"/>
        <end position="106"/>
    </location>
</feature>
<dbReference type="InterPro" id="IPR027417">
    <property type="entry name" value="P-loop_NTPase"/>
</dbReference>
<evidence type="ECO:0000259" key="3">
    <source>
        <dbReference type="Pfam" id="PF17852"/>
    </source>
</evidence>
<dbReference type="Gene3D" id="1.20.920.30">
    <property type="match status" value="1"/>
</dbReference>
<feature type="domain" description="Dynein heavy chain 3 AAA+ lid" evidence="4">
    <location>
        <begin position="326"/>
        <end position="415"/>
    </location>
</feature>
<dbReference type="FunFam" id="1.10.472.130:FF:000010">
    <property type="entry name" value="Dynein axonemal heavy chain 10"/>
    <property type="match status" value="1"/>
</dbReference>